<sequence length="206" mass="23960">MRKIALDVWGQNLFRLRFRPVAGHIQGEPRQVNLAMTRPSPGRHCRGSHVRFDVPRMLSWRKHILVDKGSYPRWDDCQERVNVWRRLLTSQNPLVDSHDTAWQQELPNPRDLCVILKTERTPLLWHQSIERFLNAGLCHLRADRVTVRTDGWQGDSYCVTATDFDNSGREVRGFAMVRHCPHRCAAGPAIGLRALMERPRRVAEKE</sequence>
<dbReference type="EMBL" id="MU006759">
    <property type="protein sequence ID" value="KAF2621190.1"/>
    <property type="molecule type" value="Genomic_DNA"/>
</dbReference>
<comment type="caution">
    <text evidence="1">The sequence shown here is derived from an EMBL/GenBank/DDBJ whole genome shotgun (WGS) entry which is preliminary data.</text>
</comment>
<reference evidence="1" key="1">
    <citation type="journal article" date="2020" name="Stud. Mycol.">
        <title>101 Dothideomycetes genomes: a test case for predicting lifestyles and emergence of pathogens.</title>
        <authorList>
            <person name="Haridas S."/>
            <person name="Albert R."/>
            <person name="Binder M."/>
            <person name="Bloem J."/>
            <person name="Labutti K."/>
            <person name="Salamov A."/>
            <person name="Andreopoulos B."/>
            <person name="Baker S."/>
            <person name="Barry K."/>
            <person name="Bills G."/>
            <person name="Bluhm B."/>
            <person name="Cannon C."/>
            <person name="Castanera R."/>
            <person name="Culley D."/>
            <person name="Daum C."/>
            <person name="Ezra D."/>
            <person name="Gonzalez J."/>
            <person name="Henrissat B."/>
            <person name="Kuo A."/>
            <person name="Liang C."/>
            <person name="Lipzen A."/>
            <person name="Lutzoni F."/>
            <person name="Magnuson J."/>
            <person name="Mondo S."/>
            <person name="Nolan M."/>
            <person name="Ohm R."/>
            <person name="Pangilinan J."/>
            <person name="Park H.-J."/>
            <person name="Ramirez L."/>
            <person name="Alfaro M."/>
            <person name="Sun H."/>
            <person name="Tritt A."/>
            <person name="Yoshinaga Y."/>
            <person name="Zwiers L.-H."/>
            <person name="Turgeon B."/>
            <person name="Goodwin S."/>
            <person name="Spatafora J."/>
            <person name="Crous P."/>
            <person name="Grigoriev I."/>
        </authorList>
    </citation>
    <scope>NUCLEOTIDE SEQUENCE</scope>
    <source>
        <strain evidence="1">CBS 525.71</strain>
    </source>
</reference>
<name>A0ACB6RIG0_9PLEO</name>
<gene>
    <name evidence="1" type="ORF">BU25DRAFT_241549</name>
</gene>
<keyword evidence="2" id="KW-1185">Reference proteome</keyword>
<protein>
    <submittedName>
        <fullName evidence="1">Uncharacterized protein</fullName>
    </submittedName>
</protein>
<accession>A0ACB6RIG0</accession>
<evidence type="ECO:0000313" key="2">
    <source>
        <dbReference type="Proteomes" id="UP000799754"/>
    </source>
</evidence>
<proteinExistence type="predicted"/>
<organism evidence="1 2">
    <name type="scientific">Macroventuria anomochaeta</name>
    <dbReference type="NCBI Taxonomy" id="301207"/>
    <lineage>
        <taxon>Eukaryota</taxon>
        <taxon>Fungi</taxon>
        <taxon>Dikarya</taxon>
        <taxon>Ascomycota</taxon>
        <taxon>Pezizomycotina</taxon>
        <taxon>Dothideomycetes</taxon>
        <taxon>Pleosporomycetidae</taxon>
        <taxon>Pleosporales</taxon>
        <taxon>Pleosporineae</taxon>
        <taxon>Didymellaceae</taxon>
        <taxon>Macroventuria</taxon>
    </lineage>
</organism>
<dbReference type="Proteomes" id="UP000799754">
    <property type="component" value="Unassembled WGS sequence"/>
</dbReference>
<evidence type="ECO:0000313" key="1">
    <source>
        <dbReference type="EMBL" id="KAF2621190.1"/>
    </source>
</evidence>